<sequence>MADNKAVPEGYMVDAQGRLWPIGSIKPVDLARNELVLENMKKATAMSESLAQFKGSVMADIEAFCELSAEKYGAQLGGKKGNVTLYSFDGRYKMIRSIDDFITFDERLQAAKVLIDDCLKRWSEGSDANLRTIVNDAFQVDKAGRINTNRVLGLRRIDIQDETWQRAMEAISESVQVISSKAYVRFYERQPDGSYRQLNLNIAA</sequence>
<evidence type="ECO:0000313" key="2">
    <source>
        <dbReference type="Proteomes" id="UP000618926"/>
    </source>
</evidence>
<dbReference type="Proteomes" id="UP000618926">
    <property type="component" value="Unassembled WGS sequence"/>
</dbReference>
<dbReference type="Pfam" id="PF11363">
    <property type="entry name" value="DUF3164"/>
    <property type="match status" value="1"/>
</dbReference>
<reference evidence="1 2" key="1">
    <citation type="submission" date="2020-10" db="EMBL/GenBank/DDBJ databases">
        <title>Investigation of anaerobic biodegradation of phenanthrene by a sulfate-dependent Geobacter anodireducens strain PheS2.</title>
        <authorList>
            <person name="Zhang Z."/>
        </authorList>
    </citation>
    <scope>NUCLEOTIDE SEQUENCE [LARGE SCALE GENOMIC DNA]</scope>
    <source>
        <strain evidence="1 2">PheS2</strain>
    </source>
</reference>
<keyword evidence="2" id="KW-1185">Reference proteome</keyword>
<protein>
    <submittedName>
        <fullName evidence="1">DUF3164 family protein</fullName>
    </submittedName>
</protein>
<name>A0ABR9NXL5_9BACT</name>
<proteinExistence type="predicted"/>
<dbReference type="EMBL" id="JADBFD010000019">
    <property type="protein sequence ID" value="MBE2888978.1"/>
    <property type="molecule type" value="Genomic_DNA"/>
</dbReference>
<accession>A0ABR9NXL5</accession>
<evidence type="ECO:0000313" key="1">
    <source>
        <dbReference type="EMBL" id="MBE2888978.1"/>
    </source>
</evidence>
<gene>
    <name evidence="1" type="ORF">IIE05_13495</name>
</gene>
<comment type="caution">
    <text evidence="1">The sequence shown here is derived from an EMBL/GenBank/DDBJ whole genome shotgun (WGS) entry which is preliminary data.</text>
</comment>
<organism evidence="1 2">
    <name type="scientific">Geobacter anodireducens</name>
    <dbReference type="NCBI Taxonomy" id="1340425"/>
    <lineage>
        <taxon>Bacteria</taxon>
        <taxon>Pseudomonadati</taxon>
        <taxon>Thermodesulfobacteriota</taxon>
        <taxon>Desulfuromonadia</taxon>
        <taxon>Geobacterales</taxon>
        <taxon>Geobacteraceae</taxon>
        <taxon>Geobacter</taxon>
    </lineage>
</organism>
<dbReference type="InterPro" id="IPR021505">
    <property type="entry name" value="Phage_B3_Orf6"/>
</dbReference>